<dbReference type="InterPro" id="IPR006528">
    <property type="entry name" value="Phage_head_morphogenesis_dom"/>
</dbReference>
<dbReference type="Pfam" id="PF04860">
    <property type="entry name" value="Phage_portal"/>
    <property type="match status" value="1"/>
</dbReference>
<dbReference type="NCBIfam" id="TIGR01641">
    <property type="entry name" value="phageSPP1_gp7"/>
    <property type="match status" value="1"/>
</dbReference>
<evidence type="ECO:0000313" key="3">
    <source>
        <dbReference type="Proteomes" id="UP000652430"/>
    </source>
</evidence>
<accession>A0ABQ3LD74</accession>
<organism evidence="2 3">
    <name type="scientific">Sphingomonas glacialis</name>
    <dbReference type="NCBI Taxonomy" id="658225"/>
    <lineage>
        <taxon>Bacteria</taxon>
        <taxon>Pseudomonadati</taxon>
        <taxon>Pseudomonadota</taxon>
        <taxon>Alphaproteobacteria</taxon>
        <taxon>Sphingomonadales</taxon>
        <taxon>Sphingomonadaceae</taxon>
        <taxon>Sphingomonas</taxon>
    </lineage>
</organism>
<dbReference type="InterPro" id="IPR006944">
    <property type="entry name" value="Phage/GTA_portal"/>
</dbReference>
<gene>
    <name evidence="2" type="ORF">GCM10008023_05880</name>
</gene>
<dbReference type="EMBL" id="BNAQ01000001">
    <property type="protein sequence ID" value="GHH09331.1"/>
    <property type="molecule type" value="Genomic_DNA"/>
</dbReference>
<evidence type="ECO:0000313" key="2">
    <source>
        <dbReference type="EMBL" id="GHH09331.1"/>
    </source>
</evidence>
<protein>
    <recommendedName>
        <fullName evidence="1">Phage head morphogenesis domain-containing protein</fullName>
    </recommendedName>
</protein>
<dbReference type="Proteomes" id="UP000652430">
    <property type="component" value="Unassembled WGS sequence"/>
</dbReference>
<proteinExistence type="predicted"/>
<evidence type="ECO:0000259" key="1">
    <source>
        <dbReference type="Pfam" id="PF04233"/>
    </source>
</evidence>
<name>A0ABQ3LD74_9SPHN</name>
<comment type="caution">
    <text evidence="2">The sequence shown here is derived from an EMBL/GenBank/DDBJ whole genome shotgun (WGS) entry which is preliminary data.</text>
</comment>
<keyword evidence="3" id="KW-1185">Reference proteome</keyword>
<dbReference type="Pfam" id="PF04233">
    <property type="entry name" value="Phage_Mu_F"/>
    <property type="match status" value="1"/>
</dbReference>
<dbReference type="RefSeq" id="WP_189675023.1">
    <property type="nucleotide sequence ID" value="NZ_BNAQ01000001.1"/>
</dbReference>
<sequence length="740" mass="79878">MADANGIVARTIAAMRYAFTGTAPAEWFGPSDPLANQAPPEVKGRTWDYPVASNLNYTPRKTEPVSFTKLKLLANNCGPLKLVMGRQRDLVKAIEWSIKPRAKQAKDAVADPTVADPTIAEITAFLEMPDKVHDWSQWINAALDQIFVLDALSIYPRRTLGGDLYSLDLIDGATITPLIDASGRRPMAPTEAYQQILKGLPAVGYTTEELIYYPENYRADKIYGYSRVEMLVDEVETMIGRLKSQKGFLENGNIGRGYMEAPEGFNPDQIAALETHWNAMMSADGGRRLADQNQIIWVPHGTAFHETKINIFDPLFDEWLIRLICFLFDVAPTPFLKQAGLGHGSAGTDKEASEEGGIAQLKQMVRRLMNRVLADQFKRPDLEFAWIEDNEPDPKAAAEIANIRLRNGSTTINEVRDRNGEESIEGGDTPLIYTASGATPLDLILNPPPPAPVPAALGGLALDDGTKPAAANDDAPGKAALAKSVTPETRLTSAIAAYLAARANEITPKLVAALGLEKSAPSDGYSGRIDDAFDEVDWDWTPLAAEVEPILASIAVARGTAAATDHGLFDKATLKTLMQTTNDYAEARAAEMVGMTVVDGALVENADAAWSIQDATRNMLRGAIEEALDEGKSNQELAKVIRESTGFSKARAETIARTETAKAQVAGTVAGWKASGVVAGKQFAAAPDCCDECQELDGEIVGLDEEFAEGDPPVHPQCRCGILAVLPEDMPDADGVETED</sequence>
<feature type="domain" description="Phage head morphogenesis" evidence="1">
    <location>
        <begin position="621"/>
        <end position="721"/>
    </location>
</feature>
<reference evidence="3" key="1">
    <citation type="journal article" date="2019" name="Int. J. Syst. Evol. Microbiol.">
        <title>The Global Catalogue of Microorganisms (GCM) 10K type strain sequencing project: providing services to taxonomists for standard genome sequencing and annotation.</title>
        <authorList>
            <consortium name="The Broad Institute Genomics Platform"/>
            <consortium name="The Broad Institute Genome Sequencing Center for Infectious Disease"/>
            <person name="Wu L."/>
            <person name="Ma J."/>
        </authorList>
    </citation>
    <scope>NUCLEOTIDE SEQUENCE [LARGE SCALE GENOMIC DNA]</scope>
    <source>
        <strain evidence="3">CGMCC 1.8957</strain>
    </source>
</reference>